<accession>U4KQD1</accession>
<protein>
    <submittedName>
        <fullName evidence="2">Uncharacterized protein</fullName>
    </submittedName>
</protein>
<dbReference type="HOGENOM" id="CLU_1127154_0_0_14"/>
<proteinExistence type="predicted"/>
<name>U4KQD1_9MOLU</name>
<feature type="chain" id="PRO_5004651307" evidence="1">
    <location>
        <begin position="23"/>
        <end position="246"/>
    </location>
</feature>
<dbReference type="RefSeq" id="WP_030005501.1">
    <property type="nucleotide sequence ID" value="NC_022549.1"/>
</dbReference>
<feature type="signal peptide" evidence="1">
    <location>
        <begin position="1"/>
        <end position="22"/>
    </location>
</feature>
<reference evidence="2 3" key="1">
    <citation type="journal article" date="2013" name="J. Mol. Microbiol. Biotechnol.">
        <title>Analysis of the Complete Genomes of Acholeplasma brassicae , A. palmae and A. laidlawii and Their Comparison to the Obligate Parasites from ' Candidatus Phytoplasma'.</title>
        <authorList>
            <person name="Kube M."/>
            <person name="Siewert C."/>
            <person name="Migdoll A.M."/>
            <person name="Duduk B."/>
            <person name="Holz S."/>
            <person name="Rabus R."/>
            <person name="Seemuller E."/>
            <person name="Mitrovic J."/>
            <person name="Muller I."/>
            <person name="Buttner C."/>
            <person name="Reinhardt R."/>
        </authorList>
    </citation>
    <scope>NUCLEOTIDE SEQUENCE [LARGE SCALE GENOMIC DNA]</scope>
    <source>
        <strain evidence="3">0502</strain>
    </source>
</reference>
<dbReference type="KEGG" id="abra:BN85316300"/>
<keyword evidence="3" id="KW-1185">Reference proteome</keyword>
<evidence type="ECO:0000313" key="3">
    <source>
        <dbReference type="Proteomes" id="UP000032737"/>
    </source>
</evidence>
<dbReference type="STRING" id="61635.BN85316300"/>
<keyword evidence="1" id="KW-0732">Signal</keyword>
<dbReference type="Proteomes" id="UP000032737">
    <property type="component" value="Chromosome"/>
</dbReference>
<dbReference type="PROSITE" id="PS51257">
    <property type="entry name" value="PROKAR_LIPOPROTEIN"/>
    <property type="match status" value="1"/>
</dbReference>
<dbReference type="EMBL" id="FO681348">
    <property type="protein sequence ID" value="CCV66651.1"/>
    <property type="molecule type" value="Genomic_DNA"/>
</dbReference>
<organism evidence="2 3">
    <name type="scientific">Acholeplasma brassicae</name>
    <dbReference type="NCBI Taxonomy" id="61635"/>
    <lineage>
        <taxon>Bacteria</taxon>
        <taxon>Bacillati</taxon>
        <taxon>Mycoplasmatota</taxon>
        <taxon>Mollicutes</taxon>
        <taxon>Acholeplasmatales</taxon>
        <taxon>Acholeplasmataceae</taxon>
        <taxon>Acholeplasma</taxon>
    </lineage>
</organism>
<sequence length="246" mass="28692">MKKLFMNLYVVLLSLLMFSCQTKTVIQEVPISKVYHDTIIDNNNNFDTNYVILSDMDDYRSYKLVAERFNRVYDESFFDSHQVVFVKINQPGVKKYVDLQLRDLLVFDGELMITYVTPACYLAIEPDPMILLIELDKETYPSSIDSVNLNGGSDFLFRYENENDYIEVSLMKYHNQASIKLYIQGVTDRLVADYKETPETMDDYEFTIKHSDTLDIKDFSIRDGILIVDGTSYTRVYNEYEGGCLE</sequence>
<evidence type="ECO:0000256" key="1">
    <source>
        <dbReference type="SAM" id="SignalP"/>
    </source>
</evidence>
<evidence type="ECO:0000313" key="2">
    <source>
        <dbReference type="EMBL" id="CCV66651.1"/>
    </source>
</evidence>
<dbReference type="AlphaFoldDB" id="U4KQD1"/>
<gene>
    <name evidence="2" type="ORF">BN85316300</name>
</gene>